<feature type="non-terminal residue" evidence="1">
    <location>
        <position position="1"/>
    </location>
</feature>
<dbReference type="STRING" id="933084.A0A067PG93"/>
<proteinExistence type="predicted"/>
<dbReference type="InParanoid" id="A0A067PG93"/>
<organism evidence="1 2">
    <name type="scientific">Jaapia argillacea MUCL 33604</name>
    <dbReference type="NCBI Taxonomy" id="933084"/>
    <lineage>
        <taxon>Eukaryota</taxon>
        <taxon>Fungi</taxon>
        <taxon>Dikarya</taxon>
        <taxon>Basidiomycota</taxon>
        <taxon>Agaricomycotina</taxon>
        <taxon>Agaricomycetes</taxon>
        <taxon>Agaricomycetidae</taxon>
        <taxon>Jaapiales</taxon>
        <taxon>Jaapiaceae</taxon>
        <taxon>Jaapia</taxon>
    </lineage>
</organism>
<keyword evidence="2" id="KW-1185">Reference proteome</keyword>
<dbReference type="AlphaFoldDB" id="A0A067PG93"/>
<protein>
    <submittedName>
        <fullName evidence="1">Uncharacterized protein</fullName>
    </submittedName>
</protein>
<accession>A0A067PG93</accession>
<dbReference type="Proteomes" id="UP000027265">
    <property type="component" value="Unassembled WGS sequence"/>
</dbReference>
<dbReference type="EMBL" id="KL197768">
    <property type="protein sequence ID" value="KDQ50027.1"/>
    <property type="molecule type" value="Genomic_DNA"/>
</dbReference>
<dbReference type="OrthoDB" id="3217196at2759"/>
<reference evidence="2" key="1">
    <citation type="journal article" date="2014" name="Proc. Natl. Acad. Sci. U.S.A.">
        <title>Extensive sampling of basidiomycete genomes demonstrates inadequacy of the white-rot/brown-rot paradigm for wood decay fungi.</title>
        <authorList>
            <person name="Riley R."/>
            <person name="Salamov A.A."/>
            <person name="Brown D.W."/>
            <person name="Nagy L.G."/>
            <person name="Floudas D."/>
            <person name="Held B.W."/>
            <person name="Levasseur A."/>
            <person name="Lombard V."/>
            <person name="Morin E."/>
            <person name="Otillar R."/>
            <person name="Lindquist E.A."/>
            <person name="Sun H."/>
            <person name="LaButti K.M."/>
            <person name="Schmutz J."/>
            <person name="Jabbour D."/>
            <person name="Luo H."/>
            <person name="Baker S.E."/>
            <person name="Pisabarro A.G."/>
            <person name="Walton J.D."/>
            <person name="Blanchette R.A."/>
            <person name="Henrissat B."/>
            <person name="Martin F."/>
            <person name="Cullen D."/>
            <person name="Hibbett D.S."/>
            <person name="Grigoriev I.V."/>
        </authorList>
    </citation>
    <scope>NUCLEOTIDE SEQUENCE [LARGE SCALE GENOMIC DNA]</scope>
    <source>
        <strain evidence="2">MUCL 33604</strain>
    </source>
</reference>
<dbReference type="HOGENOM" id="CLU_001305_4_0_1"/>
<evidence type="ECO:0000313" key="2">
    <source>
        <dbReference type="Proteomes" id="UP000027265"/>
    </source>
</evidence>
<name>A0A067PG93_9AGAM</name>
<evidence type="ECO:0000313" key="1">
    <source>
        <dbReference type="EMBL" id="KDQ50027.1"/>
    </source>
</evidence>
<feature type="non-terminal residue" evidence="1">
    <location>
        <position position="146"/>
    </location>
</feature>
<sequence>LEDLDEVIKLDREALMLQSAPNLNRALVLEDLAYELGLRFRQTGRLSNLDEAVAVGHEALILQPKPNANRARLLTTLGVYLSKRFDSTSQKTDLDDSIVLFRGALNLYPGSSNRERLSQAIESLTTRYNHFGATEDLEELDRLWKE</sequence>
<gene>
    <name evidence="1" type="ORF">JAAARDRAFT_92300</name>
</gene>